<protein>
    <recommendedName>
        <fullName evidence="6">UDP-glucose 4-epimerase</fullName>
        <ecNumber evidence="5">5.1.3.2</ecNumber>
    </recommendedName>
    <alternativeName>
        <fullName evidence="11">Galactowaldenase</fullName>
    </alternativeName>
    <alternativeName>
        <fullName evidence="10">UDP-galactose 4-epimerase</fullName>
    </alternativeName>
</protein>
<keyword evidence="8 13" id="KW-0413">Isomerase</keyword>
<sequence length="326" mass="34378">MTWLITGGAGYIGAHVARAMAAEGERVLVLDDLSAGVPGRLPESVPLVQGSARDGELLKRVFAEHAVTGVVHLAARKQVGESVAQPTRYYLDNVGGLATLLDAVAGAGIGRFVFSSSAAVYGNPDTDLITEGTPCAPMSPYGETKLAGEWLVRAAGRAHGIATVCLRYFNVAGAARPELADTGVFNVVPMVFDRLTRGEAPRIFGDDYPTPDGTCVRDYIHVADLADAHLAAARRLAGGARGDLTVNIGRGEGVSVRELVTIIGEVTGDRTPAVVEPRRPGDAPRAVASSALAERELGWHARHGVREMVESAWLGWRLHHPEADLG</sequence>
<evidence type="ECO:0000256" key="10">
    <source>
        <dbReference type="ARBA" id="ARBA00031367"/>
    </source>
</evidence>
<keyword evidence="9" id="KW-0119">Carbohydrate metabolism</keyword>
<keyword evidence="7" id="KW-0520">NAD</keyword>
<name>A0ABW4IP40_9ACTN</name>
<comment type="catalytic activity">
    <reaction evidence="1">
        <text>UDP-alpha-D-glucose = UDP-alpha-D-galactose</text>
        <dbReference type="Rhea" id="RHEA:22168"/>
        <dbReference type="ChEBI" id="CHEBI:58885"/>
        <dbReference type="ChEBI" id="CHEBI:66914"/>
        <dbReference type="EC" id="5.1.3.2"/>
    </reaction>
</comment>
<evidence type="ECO:0000313" key="14">
    <source>
        <dbReference type="Proteomes" id="UP001597261"/>
    </source>
</evidence>
<accession>A0ABW4IP40</accession>
<organism evidence="13 14">
    <name type="scientific">Streptomyces caeni</name>
    <dbReference type="NCBI Taxonomy" id="2307231"/>
    <lineage>
        <taxon>Bacteria</taxon>
        <taxon>Bacillati</taxon>
        <taxon>Actinomycetota</taxon>
        <taxon>Actinomycetes</taxon>
        <taxon>Kitasatosporales</taxon>
        <taxon>Streptomycetaceae</taxon>
        <taxon>Streptomyces</taxon>
    </lineage>
</organism>
<dbReference type="InterPro" id="IPR005886">
    <property type="entry name" value="UDP_G4E"/>
</dbReference>
<evidence type="ECO:0000256" key="9">
    <source>
        <dbReference type="ARBA" id="ARBA00023277"/>
    </source>
</evidence>
<feature type="domain" description="NAD-dependent epimerase/dehydratase" evidence="12">
    <location>
        <begin position="3"/>
        <end position="249"/>
    </location>
</feature>
<evidence type="ECO:0000256" key="1">
    <source>
        <dbReference type="ARBA" id="ARBA00000083"/>
    </source>
</evidence>
<evidence type="ECO:0000256" key="5">
    <source>
        <dbReference type="ARBA" id="ARBA00013189"/>
    </source>
</evidence>
<dbReference type="InterPro" id="IPR036291">
    <property type="entry name" value="NAD(P)-bd_dom_sf"/>
</dbReference>
<dbReference type="InterPro" id="IPR001509">
    <property type="entry name" value="Epimerase_deHydtase"/>
</dbReference>
<dbReference type="EMBL" id="JBHUDX010000021">
    <property type="protein sequence ID" value="MFD1658254.1"/>
    <property type="molecule type" value="Genomic_DNA"/>
</dbReference>
<evidence type="ECO:0000256" key="11">
    <source>
        <dbReference type="ARBA" id="ARBA00033067"/>
    </source>
</evidence>
<evidence type="ECO:0000256" key="7">
    <source>
        <dbReference type="ARBA" id="ARBA00023027"/>
    </source>
</evidence>
<dbReference type="EC" id="5.1.3.2" evidence="5"/>
<comment type="pathway">
    <text evidence="3">Carbohydrate metabolism; galactose metabolism.</text>
</comment>
<dbReference type="NCBIfam" id="TIGR01179">
    <property type="entry name" value="galE"/>
    <property type="match status" value="1"/>
</dbReference>
<evidence type="ECO:0000259" key="12">
    <source>
        <dbReference type="Pfam" id="PF01370"/>
    </source>
</evidence>
<comment type="caution">
    <text evidence="13">The sequence shown here is derived from an EMBL/GenBank/DDBJ whole genome shotgun (WGS) entry which is preliminary data.</text>
</comment>
<dbReference type="Gene3D" id="3.90.25.10">
    <property type="entry name" value="UDP-galactose 4-epimerase, domain 1"/>
    <property type="match status" value="1"/>
</dbReference>
<dbReference type="PANTHER" id="PTHR43725:SF53">
    <property type="entry name" value="UDP-ARABINOSE 4-EPIMERASE 1"/>
    <property type="match status" value="1"/>
</dbReference>
<evidence type="ECO:0000256" key="3">
    <source>
        <dbReference type="ARBA" id="ARBA00004947"/>
    </source>
</evidence>
<dbReference type="PANTHER" id="PTHR43725">
    <property type="entry name" value="UDP-GLUCOSE 4-EPIMERASE"/>
    <property type="match status" value="1"/>
</dbReference>
<dbReference type="Gene3D" id="3.40.50.720">
    <property type="entry name" value="NAD(P)-binding Rossmann-like Domain"/>
    <property type="match status" value="1"/>
</dbReference>
<dbReference type="Proteomes" id="UP001597261">
    <property type="component" value="Unassembled WGS sequence"/>
</dbReference>
<evidence type="ECO:0000256" key="2">
    <source>
        <dbReference type="ARBA" id="ARBA00001911"/>
    </source>
</evidence>
<dbReference type="SUPFAM" id="SSF51735">
    <property type="entry name" value="NAD(P)-binding Rossmann-fold domains"/>
    <property type="match status" value="1"/>
</dbReference>
<evidence type="ECO:0000256" key="8">
    <source>
        <dbReference type="ARBA" id="ARBA00023235"/>
    </source>
</evidence>
<keyword evidence="14" id="KW-1185">Reference proteome</keyword>
<evidence type="ECO:0000256" key="6">
    <source>
        <dbReference type="ARBA" id="ARBA00018569"/>
    </source>
</evidence>
<dbReference type="RefSeq" id="WP_381080197.1">
    <property type="nucleotide sequence ID" value="NZ_JBHUDX010000021.1"/>
</dbReference>
<comment type="similarity">
    <text evidence="4">Belongs to the NAD(P)-dependent epimerase/dehydratase family.</text>
</comment>
<evidence type="ECO:0000256" key="4">
    <source>
        <dbReference type="ARBA" id="ARBA00007637"/>
    </source>
</evidence>
<dbReference type="GO" id="GO:0003978">
    <property type="term" value="F:UDP-glucose 4-epimerase activity"/>
    <property type="evidence" value="ECO:0007669"/>
    <property type="project" value="UniProtKB-EC"/>
</dbReference>
<comment type="cofactor">
    <cofactor evidence="2">
        <name>NAD(+)</name>
        <dbReference type="ChEBI" id="CHEBI:57540"/>
    </cofactor>
</comment>
<evidence type="ECO:0000313" key="13">
    <source>
        <dbReference type="EMBL" id="MFD1658254.1"/>
    </source>
</evidence>
<reference evidence="14" key="1">
    <citation type="journal article" date="2019" name="Int. J. Syst. Evol. Microbiol.">
        <title>The Global Catalogue of Microorganisms (GCM) 10K type strain sequencing project: providing services to taxonomists for standard genome sequencing and annotation.</title>
        <authorList>
            <consortium name="The Broad Institute Genomics Platform"/>
            <consortium name="The Broad Institute Genome Sequencing Center for Infectious Disease"/>
            <person name="Wu L."/>
            <person name="Ma J."/>
        </authorList>
    </citation>
    <scope>NUCLEOTIDE SEQUENCE [LARGE SCALE GENOMIC DNA]</scope>
    <source>
        <strain evidence="14">CGMCC 1.12470</strain>
    </source>
</reference>
<dbReference type="Pfam" id="PF01370">
    <property type="entry name" value="Epimerase"/>
    <property type="match status" value="1"/>
</dbReference>
<proteinExistence type="inferred from homology"/>
<gene>
    <name evidence="13" type="primary">galE</name>
    <name evidence="13" type="ORF">ACFSL4_08515</name>
</gene>